<comment type="caution">
    <text evidence="3">The sequence shown here is derived from an EMBL/GenBank/DDBJ whole genome shotgun (WGS) entry which is preliminary data.</text>
</comment>
<dbReference type="Gene3D" id="1.20.1600.10">
    <property type="entry name" value="Outer membrane efflux proteins (OEP)"/>
    <property type="match status" value="1"/>
</dbReference>
<dbReference type="NCBIfam" id="TIGR01845">
    <property type="entry name" value="outer_NodT"/>
    <property type="match status" value="1"/>
</dbReference>
<feature type="chain" id="PRO_5044960457" evidence="2">
    <location>
        <begin position="25"/>
        <end position="477"/>
    </location>
</feature>
<dbReference type="PANTHER" id="PTHR30203">
    <property type="entry name" value="OUTER MEMBRANE CATION EFFLUX PROTEIN"/>
    <property type="match status" value="1"/>
</dbReference>
<dbReference type="SUPFAM" id="SSF56954">
    <property type="entry name" value="Outer membrane efflux proteins (OEP)"/>
    <property type="match status" value="1"/>
</dbReference>
<dbReference type="Proteomes" id="UP001041814">
    <property type="component" value="Unassembled WGS sequence"/>
</dbReference>
<dbReference type="InterPro" id="IPR010131">
    <property type="entry name" value="MdtP/NodT-like"/>
</dbReference>
<dbReference type="PANTHER" id="PTHR30203:SF29">
    <property type="entry name" value="PROTEIN CYAE"/>
    <property type="match status" value="1"/>
</dbReference>
<dbReference type="EMBL" id="NRRU01000094">
    <property type="protein sequence ID" value="MBK1715057.1"/>
    <property type="molecule type" value="Genomic_DNA"/>
</dbReference>
<keyword evidence="4" id="KW-1185">Reference proteome</keyword>
<keyword evidence="2" id="KW-0812">Transmembrane</keyword>
<feature type="signal peptide" evidence="2">
    <location>
        <begin position="1"/>
        <end position="24"/>
    </location>
</feature>
<reference evidence="3" key="1">
    <citation type="submission" date="2017-08" db="EMBL/GenBank/DDBJ databases">
        <authorList>
            <person name="Imhoff J.F."/>
            <person name="Rahn T."/>
            <person name="Kuenzel S."/>
            <person name="Neulinger S.C."/>
        </authorList>
    </citation>
    <scope>NUCLEOTIDE SEQUENCE</scope>
    <source>
        <strain evidence="3">IM 151</strain>
    </source>
</reference>
<evidence type="ECO:0000313" key="4">
    <source>
        <dbReference type="Proteomes" id="UP001041814"/>
    </source>
</evidence>
<evidence type="ECO:0000256" key="2">
    <source>
        <dbReference type="RuleBase" id="RU362097"/>
    </source>
</evidence>
<dbReference type="PROSITE" id="PS51257">
    <property type="entry name" value="PROKAR_LIPOPROTEIN"/>
    <property type="match status" value="1"/>
</dbReference>
<dbReference type="Gene3D" id="2.20.200.10">
    <property type="entry name" value="Outer membrane efflux proteins (OEP)"/>
    <property type="match status" value="1"/>
</dbReference>
<proteinExistence type="inferred from homology"/>
<evidence type="ECO:0000313" key="3">
    <source>
        <dbReference type="EMBL" id="MBK1715057.1"/>
    </source>
</evidence>
<keyword evidence="2" id="KW-0472">Membrane</keyword>
<organism evidence="3 4">
    <name type="scientific">Rubrivivax gelatinosus</name>
    <name type="common">Rhodocyclus gelatinosus</name>
    <name type="synonym">Rhodopseudomonas gelatinosa</name>
    <dbReference type="NCBI Taxonomy" id="28068"/>
    <lineage>
        <taxon>Bacteria</taxon>
        <taxon>Pseudomonadati</taxon>
        <taxon>Pseudomonadota</taxon>
        <taxon>Betaproteobacteria</taxon>
        <taxon>Burkholderiales</taxon>
        <taxon>Sphaerotilaceae</taxon>
        <taxon>Rubrivivax</taxon>
    </lineage>
</organism>
<sequence length="477" mass="49769">MSMRPPFHRLAPPALAVLLLSACAAVEPPPSPPAVAPPHWQAPLPHGGRLADLTRWWQQFDDPLLTQLIDAAQQESPSLAAAASRLEQSRAARVAAGAALLPTLDATASMGRGRSDLGTPIGSSRSAGLQASWELDLFGGVQAARAAAQARLDGAQASWHAARVSVAAEVAGHYVALRACEAQVVQTRADAASRAESARLTELSARAGFQSLADAALARASAAQGNALLTARQAQCDAEVKALVALTGADEPGLRGRLAAATARLPRPAQIAVHAVPGELLNQRPDLYASGRELVAASGDLLQSRAAALPRITLAGSVDASRLDYGASQVDGTTWSVGPLAVTLPLFDAGTRRANVEAARAAYDAAAVAYRGQLRSAVREVEEALVQLDSTAVRAADARTAAEGYEYAFRATERRHQSGAASLFELEDARRSAVQAQSELIDLQRERVAAWISLYRALGGGWTSADAAAADPQAQNR</sequence>
<gene>
    <name evidence="3" type="ORF">CKO43_20060</name>
</gene>
<accession>A0ABS1DY90</accession>
<reference evidence="3" key="2">
    <citation type="journal article" date="2020" name="Microorganisms">
        <title>Osmotic Adaptation and Compatible Solute Biosynthesis of Phototrophic Bacteria as Revealed from Genome Analyses.</title>
        <authorList>
            <person name="Imhoff J.F."/>
            <person name="Rahn T."/>
            <person name="Kunzel S."/>
            <person name="Keller A."/>
            <person name="Neulinger S.C."/>
        </authorList>
    </citation>
    <scope>NUCLEOTIDE SEQUENCE</scope>
    <source>
        <strain evidence="3">IM 151</strain>
    </source>
</reference>
<keyword evidence="2" id="KW-0564">Palmitate</keyword>
<protein>
    <submittedName>
        <fullName evidence="3">RND transporter</fullName>
    </submittedName>
</protein>
<dbReference type="Pfam" id="PF02321">
    <property type="entry name" value="OEP"/>
    <property type="match status" value="2"/>
</dbReference>
<name>A0ABS1DY90_RUBGE</name>
<dbReference type="InterPro" id="IPR003423">
    <property type="entry name" value="OMP_efflux"/>
</dbReference>
<dbReference type="RefSeq" id="WP_200379758.1">
    <property type="nucleotide sequence ID" value="NZ_NRRU01000094.1"/>
</dbReference>
<keyword evidence="2" id="KW-0449">Lipoprotein</keyword>
<keyword evidence="2" id="KW-0732">Signal</keyword>
<evidence type="ECO:0000256" key="1">
    <source>
        <dbReference type="ARBA" id="ARBA00007613"/>
    </source>
</evidence>
<comment type="similarity">
    <text evidence="1 2">Belongs to the outer membrane factor (OMF) (TC 1.B.17) family.</text>
</comment>
<comment type="subcellular location">
    <subcellularLocation>
        <location evidence="2">Cell membrane</location>
        <topology evidence="2">Lipid-anchor</topology>
    </subcellularLocation>
</comment>
<keyword evidence="2" id="KW-1134">Transmembrane beta strand</keyword>